<dbReference type="AlphaFoldDB" id="A0A3B1DIM2"/>
<dbReference type="EMBL" id="UOGL01000257">
    <property type="protein sequence ID" value="VAX38771.1"/>
    <property type="molecule type" value="Genomic_DNA"/>
</dbReference>
<gene>
    <name evidence="2" type="ORF">MNBD_PLANCTO02-2059</name>
</gene>
<feature type="region of interest" description="Disordered" evidence="1">
    <location>
        <begin position="28"/>
        <end position="48"/>
    </location>
</feature>
<reference evidence="2" key="1">
    <citation type="submission" date="2018-06" db="EMBL/GenBank/DDBJ databases">
        <authorList>
            <person name="Zhirakovskaya E."/>
        </authorList>
    </citation>
    <scope>NUCLEOTIDE SEQUENCE</scope>
</reference>
<organism evidence="2">
    <name type="scientific">hydrothermal vent metagenome</name>
    <dbReference type="NCBI Taxonomy" id="652676"/>
    <lineage>
        <taxon>unclassified sequences</taxon>
        <taxon>metagenomes</taxon>
        <taxon>ecological metagenomes</taxon>
    </lineage>
</organism>
<feature type="non-terminal residue" evidence="2">
    <location>
        <position position="48"/>
    </location>
</feature>
<proteinExistence type="predicted"/>
<protein>
    <submittedName>
        <fullName evidence="2">Uncharacterized protein</fullName>
    </submittedName>
</protein>
<name>A0A3B1DIM2_9ZZZZ</name>
<evidence type="ECO:0000256" key="1">
    <source>
        <dbReference type="SAM" id="MobiDB-lite"/>
    </source>
</evidence>
<accession>A0A3B1DIM2</accession>
<sequence>MLTNHSPFICVLLAASFLVGCAEEKSNPQETAFSSPSNFITDASVTEV</sequence>
<evidence type="ECO:0000313" key="2">
    <source>
        <dbReference type="EMBL" id="VAX38771.1"/>
    </source>
</evidence>